<dbReference type="EMBL" id="JANDHW010000002">
    <property type="protein sequence ID" value="MCP9611063.1"/>
    <property type="molecule type" value="Genomic_DNA"/>
</dbReference>
<feature type="domain" description="Aminotransferase class I/classII large" evidence="7">
    <location>
        <begin position="207"/>
        <end position="530"/>
    </location>
</feature>
<accession>A0ABT1MHC7</accession>
<organism evidence="8 9">
    <name type="scientific">Coprobacter tertius</name>
    <dbReference type="NCBI Taxonomy" id="2944915"/>
    <lineage>
        <taxon>Bacteria</taxon>
        <taxon>Pseudomonadati</taxon>
        <taxon>Bacteroidota</taxon>
        <taxon>Bacteroidia</taxon>
        <taxon>Bacteroidales</taxon>
        <taxon>Barnesiellaceae</taxon>
        <taxon>Coprobacter</taxon>
    </lineage>
</organism>
<dbReference type="InterPro" id="IPR050596">
    <property type="entry name" value="AspAT/PAT-like"/>
</dbReference>
<keyword evidence="9" id="KW-1185">Reference proteome</keyword>
<dbReference type="CDD" id="cd00609">
    <property type="entry name" value="AAT_like"/>
    <property type="match status" value="1"/>
</dbReference>
<dbReference type="Gene3D" id="3.40.640.10">
    <property type="entry name" value="Type I PLP-dependent aspartate aminotransferase-like (Major domain)"/>
    <property type="match status" value="1"/>
</dbReference>
<dbReference type="Pfam" id="PF00155">
    <property type="entry name" value="Aminotran_1_2"/>
    <property type="match status" value="1"/>
</dbReference>
<dbReference type="InterPro" id="IPR015421">
    <property type="entry name" value="PyrdxlP-dep_Trfase_major"/>
</dbReference>
<evidence type="ECO:0000256" key="4">
    <source>
        <dbReference type="ARBA" id="ARBA00022679"/>
    </source>
</evidence>
<evidence type="ECO:0000256" key="3">
    <source>
        <dbReference type="ARBA" id="ARBA00022576"/>
    </source>
</evidence>
<evidence type="ECO:0000313" key="9">
    <source>
        <dbReference type="Proteomes" id="UP001205603"/>
    </source>
</evidence>
<dbReference type="PROSITE" id="PS00105">
    <property type="entry name" value="AA_TRANSFER_CLASS_1"/>
    <property type="match status" value="1"/>
</dbReference>
<evidence type="ECO:0000256" key="2">
    <source>
        <dbReference type="ARBA" id="ARBA00007441"/>
    </source>
</evidence>
<keyword evidence="5" id="KW-0663">Pyridoxal phosphate</keyword>
<comment type="caution">
    <text evidence="8">The sequence shown here is derived from an EMBL/GenBank/DDBJ whole genome shotgun (WGS) entry which is preliminary data.</text>
</comment>
<dbReference type="RefSeq" id="WP_255025716.1">
    <property type="nucleotide sequence ID" value="NZ_JANDHW010000002.1"/>
</dbReference>
<dbReference type="InterPro" id="IPR022518">
    <property type="entry name" value="Aspartate_4-decarboxylase"/>
</dbReference>
<dbReference type="GO" id="GO:0047688">
    <property type="term" value="F:aspartate 4-decarboxylase activity"/>
    <property type="evidence" value="ECO:0007669"/>
    <property type="project" value="UniProtKB-EC"/>
</dbReference>
<name>A0ABT1MHC7_9BACT</name>
<dbReference type="SUPFAM" id="SSF53383">
    <property type="entry name" value="PLP-dependent transferases"/>
    <property type="match status" value="1"/>
</dbReference>
<dbReference type="Proteomes" id="UP001205603">
    <property type="component" value="Unassembled WGS sequence"/>
</dbReference>
<dbReference type="EC" id="2.6.1.-" evidence="6"/>
<reference evidence="8 9" key="1">
    <citation type="submission" date="2022-07" db="EMBL/GenBank/DDBJ databases">
        <title>Fecal culturing of patients with breast cancer.</title>
        <authorList>
            <person name="Teng N.M.Y."/>
            <person name="Kiu R."/>
            <person name="Evans R."/>
            <person name="Baker D.J."/>
            <person name="Zenner C."/>
            <person name="Robinson S.D."/>
            <person name="Hall L.J."/>
        </authorList>
    </citation>
    <scope>NUCLEOTIDE SEQUENCE [LARGE SCALE GENOMIC DNA]</scope>
    <source>
        <strain evidence="8 9">LH1063</strain>
    </source>
</reference>
<proteinExistence type="inferred from homology"/>
<dbReference type="Gene3D" id="1.10.20.110">
    <property type="match status" value="1"/>
</dbReference>
<gene>
    <name evidence="8" type="ORF">NMU02_03025</name>
</gene>
<dbReference type="NCBIfam" id="TIGR03801">
    <property type="entry name" value="asp_4_decarbox"/>
    <property type="match status" value="1"/>
</dbReference>
<evidence type="ECO:0000259" key="7">
    <source>
        <dbReference type="Pfam" id="PF00155"/>
    </source>
</evidence>
<protein>
    <recommendedName>
        <fullName evidence="6">Aminotransferase</fullName>
        <ecNumber evidence="6">2.6.1.-</ecNumber>
    </recommendedName>
</protein>
<dbReference type="GO" id="GO:0004069">
    <property type="term" value="F:L-aspartate:2-oxoglutarate aminotransferase activity"/>
    <property type="evidence" value="ECO:0007669"/>
    <property type="project" value="UniProtKB-EC"/>
</dbReference>
<comment type="similarity">
    <text evidence="2 6">Belongs to the class-I pyridoxal-phosphate-dependent aminotransferase family.</text>
</comment>
<evidence type="ECO:0000256" key="1">
    <source>
        <dbReference type="ARBA" id="ARBA00001933"/>
    </source>
</evidence>
<dbReference type="InterPro" id="IPR004839">
    <property type="entry name" value="Aminotransferase_I/II_large"/>
</dbReference>
<evidence type="ECO:0000313" key="8">
    <source>
        <dbReference type="EMBL" id="MCP9611063.1"/>
    </source>
</evidence>
<dbReference type="InterPro" id="IPR004838">
    <property type="entry name" value="NHTrfase_class1_PyrdxlP-BS"/>
</dbReference>
<sequence>MDCKEKLPSALMKGYSRKFEEGLEQMSPFEIKNKLIEFAEEHTRKAFCMFLNAGRGNPNWIATVPREAFILLNKFGIEECRHTFDLKEGIAGIPLAKGIAKRFEEFMIKHKEEQGAELLRETYHYFIDEKKADPDSLIHEWAEAVVGDQYPVPDRILKYTEIIVQDYLKQEMCDRQPINTTYDLFATEGGTAAMCYIFDSLQVNHLIDKGDHIALMTPIFTPYIEIPELDRFSFKVTKVQASQMTENGLHTWQYPDSELEKLRDPSIKVMYIVNPSNPPSYTLDKRSMDKIIGIVKKDNPNLMIITDDVYGTFVPDFRSLMYELPENTLCVYSFSKYFGATGWRLAVIALSKDNIYDKMIAELSEKDTKDLHNRYSSITPNPEKFKFIDRMVADSRMVALNHTAGLSTPQQMQMSLFAAFSLFDKQDIYKKKMQAIIKERLDAMWENTGFELIKDPLRAGYYSEIDIMVWAKKLYGDEFACYLEANYDPLDFVIRLAKDTCIVLLNGSGFDGPDWSIRASLANLDKDEYKKIGKGVRLLLDEYALTWKKSKNKE</sequence>
<dbReference type="Gene3D" id="3.90.1150.10">
    <property type="entry name" value="Aspartate Aminotransferase, domain 1"/>
    <property type="match status" value="1"/>
</dbReference>
<dbReference type="NCBIfam" id="NF006755">
    <property type="entry name" value="PRK09275.1"/>
    <property type="match status" value="1"/>
</dbReference>
<keyword evidence="8" id="KW-0456">Lyase</keyword>
<keyword evidence="3 6" id="KW-0032">Aminotransferase</keyword>
<evidence type="ECO:0000256" key="5">
    <source>
        <dbReference type="ARBA" id="ARBA00022898"/>
    </source>
</evidence>
<dbReference type="InterPro" id="IPR015422">
    <property type="entry name" value="PyrdxlP-dep_Trfase_small"/>
</dbReference>
<dbReference type="InterPro" id="IPR015424">
    <property type="entry name" value="PyrdxlP-dep_Trfase"/>
</dbReference>
<evidence type="ECO:0000256" key="6">
    <source>
        <dbReference type="RuleBase" id="RU000481"/>
    </source>
</evidence>
<dbReference type="PANTHER" id="PTHR46383:SF1">
    <property type="entry name" value="ASPARTATE AMINOTRANSFERASE"/>
    <property type="match status" value="1"/>
</dbReference>
<dbReference type="PANTHER" id="PTHR46383">
    <property type="entry name" value="ASPARTATE AMINOTRANSFERASE"/>
    <property type="match status" value="1"/>
</dbReference>
<keyword evidence="4 6" id="KW-0808">Transferase</keyword>
<comment type="cofactor">
    <cofactor evidence="1 6">
        <name>pyridoxal 5'-phosphate</name>
        <dbReference type="ChEBI" id="CHEBI:597326"/>
    </cofactor>
</comment>